<reference evidence="2" key="1">
    <citation type="journal article" date="2011" name="PLoS Genet.">
        <title>Genomic analysis of the necrotrophic fungal pathogens Sclerotinia sclerotiorum and Botrytis cinerea.</title>
        <authorList>
            <person name="Amselem J."/>
            <person name="Cuomo C.A."/>
            <person name="van Kan J.A."/>
            <person name="Viaud M."/>
            <person name="Benito E.P."/>
            <person name="Couloux A."/>
            <person name="Coutinho P.M."/>
            <person name="de Vries R.P."/>
            <person name="Dyer P.S."/>
            <person name="Fillinger S."/>
            <person name="Fournier E."/>
            <person name="Gout L."/>
            <person name="Hahn M."/>
            <person name="Kohn L."/>
            <person name="Lapalu N."/>
            <person name="Plummer K.M."/>
            <person name="Pradier J.M."/>
            <person name="Quevillon E."/>
            <person name="Sharon A."/>
            <person name="Simon A."/>
            <person name="ten Have A."/>
            <person name="Tudzynski B."/>
            <person name="Tudzynski P."/>
            <person name="Wincker P."/>
            <person name="Andrew M."/>
            <person name="Anthouard V."/>
            <person name="Beever R.E."/>
            <person name="Beffa R."/>
            <person name="Benoit I."/>
            <person name="Bouzid O."/>
            <person name="Brault B."/>
            <person name="Chen Z."/>
            <person name="Choquer M."/>
            <person name="Collemare J."/>
            <person name="Cotton P."/>
            <person name="Danchin E.G."/>
            <person name="Da Silva C."/>
            <person name="Gautier A."/>
            <person name="Giraud C."/>
            <person name="Giraud T."/>
            <person name="Gonzalez C."/>
            <person name="Grossetete S."/>
            <person name="Guldener U."/>
            <person name="Henrissat B."/>
            <person name="Howlett B.J."/>
            <person name="Kodira C."/>
            <person name="Kretschmer M."/>
            <person name="Lappartient A."/>
            <person name="Leroch M."/>
            <person name="Levis C."/>
            <person name="Mauceli E."/>
            <person name="Neuveglise C."/>
            <person name="Oeser B."/>
            <person name="Pearson M."/>
            <person name="Poulain J."/>
            <person name="Poussereau N."/>
            <person name="Quesneville H."/>
            <person name="Rascle C."/>
            <person name="Schumacher J."/>
            <person name="Segurens B."/>
            <person name="Sexton A."/>
            <person name="Silva E."/>
            <person name="Sirven C."/>
            <person name="Soanes D.M."/>
            <person name="Talbot N.J."/>
            <person name="Templeton M."/>
            <person name="Yandava C."/>
            <person name="Yarden O."/>
            <person name="Zeng Q."/>
            <person name="Rollins J.A."/>
            <person name="Lebrun M.H."/>
            <person name="Dickman M."/>
        </authorList>
    </citation>
    <scope>NUCLEOTIDE SEQUENCE [LARGE SCALE GENOMIC DNA]</scope>
    <source>
        <strain evidence="2">T4</strain>
    </source>
</reference>
<protein>
    <submittedName>
        <fullName evidence="1">Uncharacterized protein</fullName>
    </submittedName>
</protein>
<dbReference type="InParanoid" id="G2YU44"/>
<evidence type="ECO:0000313" key="1">
    <source>
        <dbReference type="EMBL" id="CCD55142.1"/>
    </source>
</evidence>
<dbReference type="Proteomes" id="UP000008177">
    <property type="component" value="Unplaced contigs"/>
</dbReference>
<accession>G2YU44</accession>
<name>G2YU44_BOTF4</name>
<proteinExistence type="predicted"/>
<evidence type="ECO:0000313" key="2">
    <source>
        <dbReference type="Proteomes" id="UP000008177"/>
    </source>
</evidence>
<organism evidence="1 2">
    <name type="scientific">Botryotinia fuckeliana (strain T4)</name>
    <name type="common">Noble rot fungus</name>
    <name type="synonym">Botrytis cinerea</name>
    <dbReference type="NCBI Taxonomy" id="999810"/>
    <lineage>
        <taxon>Eukaryota</taxon>
        <taxon>Fungi</taxon>
        <taxon>Dikarya</taxon>
        <taxon>Ascomycota</taxon>
        <taxon>Pezizomycotina</taxon>
        <taxon>Leotiomycetes</taxon>
        <taxon>Helotiales</taxon>
        <taxon>Sclerotiniaceae</taxon>
        <taxon>Botrytis</taxon>
    </lineage>
</organism>
<sequence length="53" mass="6064">MVEAFLEYNSVKIDNEVIRFVAGNIKHGKQIMEILLAREMETEISETAHESAQ</sequence>
<dbReference type="EMBL" id="FQ790353">
    <property type="protein sequence ID" value="CCD55142.1"/>
    <property type="molecule type" value="Genomic_DNA"/>
</dbReference>
<dbReference type="AlphaFoldDB" id="G2YU44"/>
<dbReference type="HOGENOM" id="CLU_3068451_0_0_1"/>
<gene>
    <name evidence="1" type="ORF">BofuT4_P159630.1</name>
</gene>